<accession>A0A7X0DD66</accession>
<evidence type="ECO:0000313" key="3">
    <source>
        <dbReference type="EMBL" id="MBB6180365.1"/>
    </source>
</evidence>
<dbReference type="Gene3D" id="3.30.1370.60">
    <property type="entry name" value="Hypothetical oxidoreductase yiak, domain 2"/>
    <property type="match status" value="1"/>
</dbReference>
<reference evidence="3 4" key="1">
    <citation type="submission" date="2020-08" db="EMBL/GenBank/DDBJ databases">
        <title>Genomic Encyclopedia of Type Strains, Phase IV (KMG-IV): sequencing the most valuable type-strain genomes for metagenomic binning, comparative biology and taxonomic classification.</title>
        <authorList>
            <person name="Goeker M."/>
        </authorList>
    </citation>
    <scope>NUCLEOTIDE SEQUENCE [LARGE SCALE GENOMIC DNA]</scope>
    <source>
        <strain evidence="3 4">DSM 102134</strain>
    </source>
</reference>
<protein>
    <submittedName>
        <fullName evidence="3">LDH2 family malate/lactate/ureidoglycolate dehydrogenase</fullName>
    </submittedName>
</protein>
<proteinExistence type="inferred from homology"/>
<dbReference type="PANTHER" id="PTHR11091:SF0">
    <property type="entry name" value="MALATE DEHYDROGENASE"/>
    <property type="match status" value="1"/>
</dbReference>
<organism evidence="3 4">
    <name type="scientific">Pseudorhizobium flavum</name>
    <dbReference type="NCBI Taxonomy" id="1335061"/>
    <lineage>
        <taxon>Bacteria</taxon>
        <taxon>Pseudomonadati</taxon>
        <taxon>Pseudomonadota</taxon>
        <taxon>Alphaproteobacteria</taxon>
        <taxon>Hyphomicrobiales</taxon>
        <taxon>Rhizobiaceae</taxon>
        <taxon>Rhizobium/Agrobacterium group</taxon>
        <taxon>Pseudorhizobium</taxon>
    </lineage>
</organism>
<sequence>MNSPVRTSGSDVVHASIEATDDFCRKVFAVIGADEATADAATRAMMHGSRLGVDSHGVRLLAHYVKVMEAGRVNRRPNVRIAQSFGAVASLDADHGHGALGAYRGMDHAVALAEQFGVGAVSIRNGSHFGPAGAYAMAAAERGYIGLAVCNSDSFVRLHDGAMRFHGTNPIAFAVPVESDQPWLLDMATSAIPYNRVQLYRSLGVKLPEGVASDEAGRDVRDPEQAEMLAPVGGEFGFKGAGLAGVAEILSAVISGMGLSFDLLPMNGPDLSTPRGLGAFVLALKPGAFVDRPVFEAGMKRYVEVLRSSPAREGTTVMAPGDREWKVAEERRRTGLPLDPATRQAFAELAEKHGLTPPFDR</sequence>
<dbReference type="Gene3D" id="1.10.1530.10">
    <property type="match status" value="1"/>
</dbReference>
<dbReference type="EMBL" id="JACHEJ010000005">
    <property type="protein sequence ID" value="MBB6180365.1"/>
    <property type="molecule type" value="Genomic_DNA"/>
</dbReference>
<dbReference type="InterPro" id="IPR036111">
    <property type="entry name" value="Mal/L-sulfo/L-lacto_DH-like_sf"/>
</dbReference>
<keyword evidence="4" id="KW-1185">Reference proteome</keyword>
<comment type="similarity">
    <text evidence="1">Belongs to the LDH2/MDH2 oxidoreductase family.</text>
</comment>
<dbReference type="InterPro" id="IPR043144">
    <property type="entry name" value="Mal/L-sulf/L-lact_DH-like_ah"/>
</dbReference>
<dbReference type="AlphaFoldDB" id="A0A7X0DD66"/>
<dbReference type="InterPro" id="IPR043143">
    <property type="entry name" value="Mal/L-sulf/L-lact_DH-like_NADP"/>
</dbReference>
<dbReference type="SUPFAM" id="SSF89733">
    <property type="entry name" value="L-sulfolactate dehydrogenase-like"/>
    <property type="match status" value="1"/>
</dbReference>
<comment type="caution">
    <text evidence="3">The sequence shown here is derived from an EMBL/GenBank/DDBJ whole genome shotgun (WGS) entry which is preliminary data.</text>
</comment>
<dbReference type="PANTHER" id="PTHR11091">
    <property type="entry name" value="OXIDOREDUCTASE-RELATED"/>
    <property type="match status" value="1"/>
</dbReference>
<dbReference type="InterPro" id="IPR003767">
    <property type="entry name" value="Malate/L-lactate_DH-like"/>
</dbReference>
<keyword evidence="2" id="KW-0560">Oxidoreductase</keyword>
<gene>
    <name evidence="3" type="ORF">HNQ75_002344</name>
</gene>
<dbReference type="Proteomes" id="UP000535501">
    <property type="component" value="Unassembled WGS sequence"/>
</dbReference>
<evidence type="ECO:0000256" key="2">
    <source>
        <dbReference type="ARBA" id="ARBA00023002"/>
    </source>
</evidence>
<evidence type="ECO:0000256" key="1">
    <source>
        <dbReference type="ARBA" id="ARBA00006056"/>
    </source>
</evidence>
<dbReference type="Pfam" id="PF02615">
    <property type="entry name" value="Ldh_2"/>
    <property type="match status" value="1"/>
</dbReference>
<evidence type="ECO:0000313" key="4">
    <source>
        <dbReference type="Proteomes" id="UP000535501"/>
    </source>
</evidence>
<name>A0A7X0DD66_9HYPH</name>
<dbReference type="RefSeq" id="WP_077548444.1">
    <property type="nucleotide sequence ID" value="NZ_CANLQM010000005.1"/>
</dbReference>
<dbReference type="GO" id="GO:0016491">
    <property type="term" value="F:oxidoreductase activity"/>
    <property type="evidence" value="ECO:0007669"/>
    <property type="project" value="UniProtKB-KW"/>
</dbReference>